<feature type="compositionally biased region" description="Acidic residues" evidence="1">
    <location>
        <begin position="509"/>
        <end position="521"/>
    </location>
</feature>
<evidence type="ECO:0008006" key="5">
    <source>
        <dbReference type="Google" id="ProtNLM"/>
    </source>
</evidence>
<keyword evidence="2" id="KW-0732">Signal</keyword>
<feature type="compositionally biased region" description="Basic and acidic residues" evidence="1">
    <location>
        <begin position="559"/>
        <end position="578"/>
    </location>
</feature>
<dbReference type="EMBL" id="SVBY01000015">
    <property type="protein sequence ID" value="MBE6092219.1"/>
    <property type="molecule type" value="Genomic_DNA"/>
</dbReference>
<dbReference type="PROSITE" id="PS51257">
    <property type="entry name" value="PROKAR_LIPOPROTEIN"/>
    <property type="match status" value="1"/>
</dbReference>
<dbReference type="Proteomes" id="UP000761380">
    <property type="component" value="Unassembled WGS sequence"/>
</dbReference>
<accession>A0A927WMI0</accession>
<evidence type="ECO:0000256" key="2">
    <source>
        <dbReference type="SAM" id="SignalP"/>
    </source>
</evidence>
<dbReference type="AlphaFoldDB" id="A0A927WMI0"/>
<feature type="compositionally biased region" description="Basic and acidic residues" evidence="1">
    <location>
        <begin position="454"/>
        <end position="493"/>
    </location>
</feature>
<evidence type="ECO:0000313" key="4">
    <source>
        <dbReference type="Proteomes" id="UP000761380"/>
    </source>
</evidence>
<name>A0A927WMI0_SELRU</name>
<feature type="chain" id="PRO_5039675467" description="Lipoprotein" evidence="2">
    <location>
        <begin position="26"/>
        <end position="682"/>
    </location>
</feature>
<feature type="compositionally biased region" description="Basic and acidic residues" evidence="1">
    <location>
        <begin position="522"/>
        <end position="551"/>
    </location>
</feature>
<gene>
    <name evidence="3" type="ORF">E7201_03430</name>
</gene>
<comment type="caution">
    <text evidence="3">The sequence shown here is derived from an EMBL/GenBank/DDBJ whole genome shotgun (WGS) entry which is preliminary data.</text>
</comment>
<reference evidence="3" key="1">
    <citation type="submission" date="2019-04" db="EMBL/GenBank/DDBJ databases">
        <title>Evolution of Biomass-Degrading Anaerobic Consortia Revealed by Metagenomics.</title>
        <authorList>
            <person name="Peng X."/>
        </authorList>
    </citation>
    <scope>NUCLEOTIDE SEQUENCE</scope>
    <source>
        <strain evidence="3">SIG240</strain>
    </source>
</reference>
<feature type="region of interest" description="Disordered" evidence="1">
    <location>
        <begin position="433"/>
        <end position="591"/>
    </location>
</feature>
<proteinExistence type="predicted"/>
<organism evidence="3 4">
    <name type="scientific">Selenomonas ruminantium</name>
    <dbReference type="NCBI Taxonomy" id="971"/>
    <lineage>
        <taxon>Bacteria</taxon>
        <taxon>Bacillati</taxon>
        <taxon>Bacillota</taxon>
        <taxon>Negativicutes</taxon>
        <taxon>Selenomonadales</taxon>
        <taxon>Selenomonadaceae</taxon>
        <taxon>Selenomonas</taxon>
    </lineage>
</organism>
<protein>
    <recommendedName>
        <fullName evidence="5">Lipoprotein</fullName>
    </recommendedName>
</protein>
<sequence length="682" mass="72704">MKKRWQGKKLEILCMSLLAFMLAFIASGCGGNTKAELEKSTVSSTMLPMNGEAQIVATMINEAYRREIVASLYAQAVLTYDADKGTPAEYDGLLQKTAAAYNRAYETSQVALYLAGNLMNAAKEPGYATFVLPGKQEKKLSLDTAIFSKAYAAYPYDTKAYTDAERMANEIMSAGNGKELTDRWAKLPPEERMERIAKYLHKDKKTARDVWQKIYNDKHGVLTGANATANTIKEVASDVAYRTSAVAKTAGKVAKTALTTKMVAATGGGGGMGGLNVLVKTADVVADAVNTTYIVFTGDEDEFWGNAVACTEAADTVTSIFAGGPSTDFEKAQALTKGKILKLGEEGMARLMKYINAMDTTEKVNTILTVSRKADEAANQGVKILRLEKKKKDDGSTEIKATAVDADDPKLEEKLEDLGIDKEKVKEIKETAEKVTKEEAAAPASEDYAEAAENAEKQGFDTKEAADAAARDLDEANKEVKREAKEELKRESAKSTGTPRAFPYTEAQTPEEEDSALDEALDDRSDAAEAAADQERTEEENKTEPEVKDETATASGTESGKEDTGKDSGKEDTGKDSGAESGNADVEEPPFATSKVVGTYHATWTVDGAVGDGTFVVTGSDGSITITTTIIGSAGSVSETFTNSSSGSLDEQTGSTSIEGFSFIGEGGSIALAMSTGIVAYR</sequence>
<evidence type="ECO:0000256" key="1">
    <source>
        <dbReference type="SAM" id="MobiDB-lite"/>
    </source>
</evidence>
<feature type="signal peptide" evidence="2">
    <location>
        <begin position="1"/>
        <end position="25"/>
    </location>
</feature>
<evidence type="ECO:0000313" key="3">
    <source>
        <dbReference type="EMBL" id="MBE6092219.1"/>
    </source>
</evidence>